<dbReference type="RefSeq" id="WP_406696768.1">
    <property type="nucleotide sequence ID" value="NZ_CP155447.1"/>
</dbReference>
<organism evidence="2">
    <name type="scientific">Singulisphaera sp. Ch08</name>
    <dbReference type="NCBI Taxonomy" id="3120278"/>
    <lineage>
        <taxon>Bacteria</taxon>
        <taxon>Pseudomonadati</taxon>
        <taxon>Planctomycetota</taxon>
        <taxon>Planctomycetia</taxon>
        <taxon>Isosphaerales</taxon>
        <taxon>Isosphaeraceae</taxon>
        <taxon>Singulisphaera</taxon>
    </lineage>
</organism>
<protein>
    <submittedName>
        <fullName evidence="2">Uncharacterized protein</fullName>
    </submittedName>
</protein>
<proteinExistence type="predicted"/>
<evidence type="ECO:0000313" key="2">
    <source>
        <dbReference type="EMBL" id="XBH04024.1"/>
    </source>
</evidence>
<reference evidence="2" key="1">
    <citation type="submission" date="2024-05" db="EMBL/GenBank/DDBJ databases">
        <title>Planctomycetes of the genus Singulisphaera possess chitinolytic capabilities.</title>
        <authorList>
            <person name="Ivanova A."/>
        </authorList>
    </citation>
    <scope>NUCLEOTIDE SEQUENCE</scope>
    <source>
        <strain evidence="2">Ch08T</strain>
    </source>
</reference>
<name>A0AAU7CF88_9BACT</name>
<dbReference type="EMBL" id="CP155447">
    <property type="protein sequence ID" value="XBH04024.1"/>
    <property type="molecule type" value="Genomic_DNA"/>
</dbReference>
<feature type="region of interest" description="Disordered" evidence="1">
    <location>
        <begin position="132"/>
        <end position="173"/>
    </location>
</feature>
<evidence type="ECO:0000256" key="1">
    <source>
        <dbReference type="SAM" id="MobiDB-lite"/>
    </source>
</evidence>
<gene>
    <name evidence="2" type="ORF">V5E97_37850</name>
</gene>
<dbReference type="AlphaFoldDB" id="A0AAU7CF88"/>
<accession>A0AAU7CF88</accession>
<sequence length="173" mass="19547">MQDFAFYNAGSHAMKGPRAVLVVARRVMRRVLRPIFLRQVEIFQYLADRLDNHENRVFALRIDADAMKRQHGELAAELGRQNEALAYRQDLLSGRQDELADQIQTTMAFGWDYVAMVRRLATLEDQLASLTGSTLPSSDEGDAHPSILFPGLEKGMRKPANDDDDKGIRSKVC</sequence>